<protein>
    <submittedName>
        <fullName evidence="2">Uncharacterized protein</fullName>
    </submittedName>
</protein>
<feature type="transmembrane region" description="Helical" evidence="1">
    <location>
        <begin position="6"/>
        <end position="25"/>
    </location>
</feature>
<gene>
    <name evidence="2" type="ORF">BWD09_07030</name>
</gene>
<dbReference type="AlphaFoldDB" id="A0A1X3DA25"/>
<name>A0A1X3DA25_9NEIS</name>
<comment type="caution">
    <text evidence="2">The sequence shown here is derived from an EMBL/GenBank/DDBJ whole genome shotgun (WGS) entry which is preliminary data.</text>
</comment>
<organism evidence="2 3">
    <name type="scientific">Neisseria dentiae</name>
    <dbReference type="NCBI Taxonomy" id="194197"/>
    <lineage>
        <taxon>Bacteria</taxon>
        <taxon>Pseudomonadati</taxon>
        <taxon>Pseudomonadota</taxon>
        <taxon>Betaproteobacteria</taxon>
        <taxon>Neisseriales</taxon>
        <taxon>Neisseriaceae</taxon>
        <taxon>Neisseria</taxon>
    </lineage>
</organism>
<keyword evidence="3" id="KW-1185">Reference proteome</keyword>
<accession>A0A1X3DA25</accession>
<dbReference type="STRING" id="194197.BWD09_07030"/>
<evidence type="ECO:0000256" key="1">
    <source>
        <dbReference type="SAM" id="Phobius"/>
    </source>
</evidence>
<sequence length="113" mass="12831">MMIYLIKYWKYVAAVLLVVCVFVVWNSGKQKAYNRGYNAATAKISAELAKAAKKQAEKAYAASVSYQEAKDEREQKERVRNVEVQKIIERPVYRNVCLDDGGLQIINDSTNGH</sequence>
<reference evidence="3" key="1">
    <citation type="submission" date="2017-01" db="EMBL/GenBank/DDBJ databases">
        <authorList>
            <person name="Wolfgang W.J."/>
            <person name="Cole J."/>
            <person name="Wroblewski D."/>
            <person name="Mcginnis J."/>
            <person name="Musser K.A."/>
        </authorList>
    </citation>
    <scope>NUCLEOTIDE SEQUENCE [LARGE SCALE GENOMIC DNA]</scope>
    <source>
        <strain evidence="3">DSM 19151</strain>
    </source>
</reference>
<keyword evidence="1" id="KW-0472">Membrane</keyword>
<keyword evidence="1" id="KW-0812">Transmembrane</keyword>
<keyword evidence="1" id="KW-1133">Transmembrane helix</keyword>
<dbReference type="EMBL" id="MTBO01000015">
    <property type="protein sequence ID" value="OSI16554.1"/>
    <property type="molecule type" value="Genomic_DNA"/>
</dbReference>
<proteinExistence type="predicted"/>
<evidence type="ECO:0000313" key="2">
    <source>
        <dbReference type="EMBL" id="OSI16554.1"/>
    </source>
</evidence>
<evidence type="ECO:0000313" key="3">
    <source>
        <dbReference type="Proteomes" id="UP000193118"/>
    </source>
</evidence>
<dbReference type="Proteomes" id="UP000193118">
    <property type="component" value="Unassembled WGS sequence"/>
</dbReference>